<gene>
    <name evidence="1" type="ORF">MM415A06187_0002</name>
    <name evidence="2" type="ORF">MM415B02174_0016</name>
</gene>
<reference evidence="2" key="1">
    <citation type="submission" date="2020-03" db="EMBL/GenBank/DDBJ databases">
        <title>The deep terrestrial virosphere.</title>
        <authorList>
            <person name="Holmfeldt K."/>
            <person name="Nilsson E."/>
            <person name="Simone D."/>
            <person name="Lopez-Fernandez M."/>
            <person name="Wu X."/>
            <person name="de Brujin I."/>
            <person name="Lundin D."/>
            <person name="Andersson A."/>
            <person name="Bertilsson S."/>
            <person name="Dopson M."/>
        </authorList>
    </citation>
    <scope>NUCLEOTIDE SEQUENCE</scope>
    <source>
        <strain evidence="1">MM415A06187</strain>
        <strain evidence="2">MM415B02174</strain>
    </source>
</reference>
<evidence type="ECO:0000313" key="1">
    <source>
        <dbReference type="EMBL" id="QJA68558.1"/>
    </source>
</evidence>
<accession>A0A6M3KUS7</accession>
<evidence type="ECO:0000313" key="2">
    <source>
        <dbReference type="EMBL" id="QJA85806.1"/>
    </source>
</evidence>
<dbReference type="EMBL" id="MT142596">
    <property type="protein sequence ID" value="QJA85806.1"/>
    <property type="molecule type" value="Genomic_DNA"/>
</dbReference>
<protein>
    <submittedName>
        <fullName evidence="2">Uncharacterized protein</fullName>
    </submittedName>
</protein>
<organism evidence="2">
    <name type="scientific">viral metagenome</name>
    <dbReference type="NCBI Taxonomy" id="1070528"/>
    <lineage>
        <taxon>unclassified sequences</taxon>
        <taxon>metagenomes</taxon>
        <taxon>organismal metagenomes</taxon>
    </lineage>
</organism>
<dbReference type="EMBL" id="MT141628">
    <property type="protein sequence ID" value="QJA68558.1"/>
    <property type="molecule type" value="Genomic_DNA"/>
</dbReference>
<name>A0A6M3KUS7_9ZZZZ</name>
<proteinExistence type="predicted"/>
<dbReference type="AlphaFoldDB" id="A0A6M3KUS7"/>
<sequence length="109" mass="12712">MDETDPNVDCMIIFSVEEDTGNVTISFNFDQSRYEQFVTLLYTIFSGKSRDATMEFISDKLDTLCLDKNIIEDLEKKFIQYSYSGKDLELDDEEPIVSPCYVFRDQTDE</sequence>